<dbReference type="RefSeq" id="WP_184071717.1">
    <property type="nucleotide sequence ID" value="NZ_JACHNZ010000058.1"/>
</dbReference>
<evidence type="ECO:0000256" key="2">
    <source>
        <dbReference type="ARBA" id="ARBA00022908"/>
    </source>
</evidence>
<dbReference type="InterPro" id="IPR011010">
    <property type="entry name" value="DNA_brk_join_enz"/>
</dbReference>
<evidence type="ECO:0000256" key="3">
    <source>
        <dbReference type="ARBA" id="ARBA00023125"/>
    </source>
</evidence>
<gene>
    <name evidence="6" type="ORF">GGQ98_003451</name>
</gene>
<dbReference type="PANTHER" id="PTHR30629">
    <property type="entry name" value="PROPHAGE INTEGRASE"/>
    <property type="match status" value="1"/>
</dbReference>
<evidence type="ECO:0000313" key="6">
    <source>
        <dbReference type="EMBL" id="MBB4633797.1"/>
    </source>
</evidence>
<dbReference type="InterPro" id="IPR025166">
    <property type="entry name" value="Integrase_DNA_bind_dom"/>
</dbReference>
<evidence type="ECO:0000259" key="5">
    <source>
        <dbReference type="PROSITE" id="PS51898"/>
    </source>
</evidence>
<dbReference type="GO" id="GO:0006310">
    <property type="term" value="P:DNA recombination"/>
    <property type="evidence" value="ECO:0007669"/>
    <property type="project" value="UniProtKB-KW"/>
</dbReference>
<dbReference type="GO" id="GO:0015074">
    <property type="term" value="P:DNA integration"/>
    <property type="evidence" value="ECO:0007669"/>
    <property type="project" value="UniProtKB-KW"/>
</dbReference>
<keyword evidence="7" id="KW-1185">Reference proteome</keyword>
<dbReference type="InterPro" id="IPR050808">
    <property type="entry name" value="Phage_Integrase"/>
</dbReference>
<sequence>MTNIRSFTPAAIDMLRSGRLCDPATPGLFIEVRPRAGKVWRYRRRIRGTATVLKLTFGAFPRKTIANAREWARALNAHVEEGIDPRAPVPVDPDPEVMTVARAHSLYMVAVEEGRGSRAKRRNKPRTVMDKLRIFRSDIAPALADRPIHDVAERDLIELVLQKGKSARVRANRLATELNIFFGWAASLRGLEVGLAINPAYRLADLRFPEQPRQRRLDLAELGWFLQAVSEEERDMRRGMLLWLLTAARFSEVVCARSEEVVAGVWTIPAARTKNRRPHVIALGPWGRRLIASNTEWVFPAPRADGPRLWGWYQARDRVRGRMTVLAGRTIAPFTPHDFRRTARSNTKRLKVEYETAEAMMNHVKSGLERIYDCYDLDEEKAAWFLTWENEIIQLARVAGVADRLDIPGPD</sequence>
<proteinExistence type="inferred from homology"/>
<evidence type="ECO:0000313" key="7">
    <source>
        <dbReference type="Proteomes" id="UP000566324"/>
    </source>
</evidence>
<protein>
    <submittedName>
        <fullName evidence="6">Integrase</fullName>
    </submittedName>
</protein>
<keyword evidence="2" id="KW-0229">DNA integration</keyword>
<dbReference type="Gene3D" id="1.10.150.130">
    <property type="match status" value="1"/>
</dbReference>
<dbReference type="Pfam" id="PF13356">
    <property type="entry name" value="Arm-DNA-bind_3"/>
    <property type="match status" value="1"/>
</dbReference>
<keyword evidence="3" id="KW-0238">DNA-binding</keyword>
<dbReference type="PROSITE" id="PS51898">
    <property type="entry name" value="TYR_RECOMBINASE"/>
    <property type="match status" value="1"/>
</dbReference>
<comment type="similarity">
    <text evidence="1">Belongs to the 'phage' integrase family.</text>
</comment>
<dbReference type="Gene3D" id="3.30.160.390">
    <property type="entry name" value="Integrase, DNA-binding domain"/>
    <property type="match status" value="1"/>
</dbReference>
<dbReference type="AlphaFoldDB" id="A0A7W7B6I7"/>
<name>A0A7W7B6I7_9SPHN</name>
<reference evidence="6 7" key="1">
    <citation type="submission" date="2020-08" db="EMBL/GenBank/DDBJ databases">
        <title>Genomic Encyclopedia of Type Strains, Phase IV (KMG-IV): sequencing the most valuable type-strain genomes for metagenomic binning, comparative biology and taxonomic classification.</title>
        <authorList>
            <person name="Goeker M."/>
        </authorList>
    </citation>
    <scope>NUCLEOTIDE SEQUENCE [LARGE SCALE GENOMIC DNA]</scope>
    <source>
        <strain evidence="6 7">DSM 17328</strain>
    </source>
</reference>
<evidence type="ECO:0000256" key="1">
    <source>
        <dbReference type="ARBA" id="ARBA00008857"/>
    </source>
</evidence>
<dbReference type="SUPFAM" id="SSF56349">
    <property type="entry name" value="DNA breaking-rejoining enzymes"/>
    <property type="match status" value="1"/>
</dbReference>
<dbReference type="InterPro" id="IPR010998">
    <property type="entry name" value="Integrase_recombinase_N"/>
</dbReference>
<dbReference type="GO" id="GO:0003677">
    <property type="term" value="F:DNA binding"/>
    <property type="evidence" value="ECO:0007669"/>
    <property type="project" value="UniProtKB-KW"/>
</dbReference>
<accession>A0A7W7B6I7</accession>
<dbReference type="InterPro" id="IPR002104">
    <property type="entry name" value="Integrase_catalytic"/>
</dbReference>
<dbReference type="Proteomes" id="UP000566324">
    <property type="component" value="Unassembled WGS sequence"/>
</dbReference>
<organism evidence="6 7">
    <name type="scientific">Sphingosinicella soli</name>
    <dbReference type="NCBI Taxonomy" id="333708"/>
    <lineage>
        <taxon>Bacteria</taxon>
        <taxon>Pseudomonadati</taxon>
        <taxon>Pseudomonadota</taxon>
        <taxon>Alphaproteobacteria</taxon>
        <taxon>Sphingomonadales</taxon>
        <taxon>Sphingosinicellaceae</taxon>
        <taxon>Sphingosinicella</taxon>
    </lineage>
</organism>
<comment type="caution">
    <text evidence="6">The sequence shown here is derived from an EMBL/GenBank/DDBJ whole genome shotgun (WGS) entry which is preliminary data.</text>
</comment>
<dbReference type="PANTHER" id="PTHR30629:SF2">
    <property type="entry name" value="PROPHAGE INTEGRASE INTS-RELATED"/>
    <property type="match status" value="1"/>
</dbReference>
<keyword evidence="4" id="KW-0233">DNA recombination</keyword>
<evidence type="ECO:0000256" key="4">
    <source>
        <dbReference type="ARBA" id="ARBA00023172"/>
    </source>
</evidence>
<dbReference type="InterPro" id="IPR013762">
    <property type="entry name" value="Integrase-like_cat_sf"/>
</dbReference>
<dbReference type="Gene3D" id="1.10.443.10">
    <property type="entry name" value="Intergrase catalytic core"/>
    <property type="match status" value="1"/>
</dbReference>
<feature type="domain" description="Tyr recombinase" evidence="5">
    <location>
        <begin position="212"/>
        <end position="385"/>
    </location>
</feature>
<dbReference type="EMBL" id="JACHNZ010000058">
    <property type="protein sequence ID" value="MBB4633797.1"/>
    <property type="molecule type" value="Genomic_DNA"/>
</dbReference>
<dbReference type="InterPro" id="IPR038488">
    <property type="entry name" value="Integrase_DNA-bd_sf"/>
</dbReference>